<evidence type="ECO:0000259" key="1">
    <source>
        <dbReference type="PROSITE" id="PS50181"/>
    </source>
</evidence>
<dbReference type="InterPro" id="IPR055411">
    <property type="entry name" value="LRR_FXL15/At3g58940/PEG3-like"/>
</dbReference>
<accession>A0ABM3H4A8</accession>
<dbReference type="PROSITE" id="PS50181">
    <property type="entry name" value="FBOX"/>
    <property type="match status" value="1"/>
</dbReference>
<dbReference type="InterPro" id="IPR050232">
    <property type="entry name" value="FBL13/AtMIF1-like"/>
</dbReference>
<dbReference type="InterPro" id="IPR032675">
    <property type="entry name" value="LRR_dom_sf"/>
</dbReference>
<dbReference type="SUPFAM" id="SSF52047">
    <property type="entry name" value="RNI-like"/>
    <property type="match status" value="1"/>
</dbReference>
<dbReference type="CDD" id="cd22160">
    <property type="entry name" value="F-box_AtFBL13-like"/>
    <property type="match status" value="1"/>
</dbReference>
<proteinExistence type="predicted"/>
<dbReference type="InterPro" id="IPR036047">
    <property type="entry name" value="F-box-like_dom_sf"/>
</dbReference>
<dbReference type="Pfam" id="PF00646">
    <property type="entry name" value="F-box"/>
    <property type="match status" value="1"/>
</dbReference>
<dbReference type="SMART" id="SM00256">
    <property type="entry name" value="FBOX"/>
    <property type="match status" value="1"/>
</dbReference>
<dbReference type="InterPro" id="IPR001810">
    <property type="entry name" value="F-box_dom"/>
</dbReference>
<dbReference type="PANTHER" id="PTHR31900:SF32">
    <property type="entry name" value="F-BOX_RNI_FBD-LIKE DOMAIN PROTEIN"/>
    <property type="match status" value="1"/>
</dbReference>
<dbReference type="RefSeq" id="XP_048131443.1">
    <property type="nucleotide sequence ID" value="XM_048275486.1"/>
</dbReference>
<sequence length="385" mass="44042">MALPDANPDLSSAPPEAVEVNNISPLPDVIIYHIFCFLPFKDLVKTSVLSKQWRLAWNSTPNIDVSLRSWLVVPLISKALSLCTSTKIEKFHVNFYVHPEFDRWFHFAAARQVEDASLVFGGTNRVVPQFMCDCTSLVSLRISKATFPPDFTIHWPSLKKLCPHDVIFIYFPSEKDVIMKIMRGCPVLESFTLRSSWLEARNIWIDSRSLRELVIEADISSSLILSAPNLLSLHLSGGFVSSLIGVSSLAEAELNFNEPTRRWYVSHDFKSHLLKLQHATKITFGSWCLQVLSRTGIKGRPYLSSRWRNIVVYTTFRKKDFPKLCNFVEKQFGRSRKDFPCVANQLKRVEIVGFEFNDEKSKLLRALAKFLLEEAVELEKIDNPC</sequence>
<dbReference type="SUPFAM" id="SSF81383">
    <property type="entry name" value="F-box domain"/>
    <property type="match status" value="1"/>
</dbReference>
<protein>
    <submittedName>
        <fullName evidence="3">F-box protein At5g03100-like</fullName>
    </submittedName>
</protein>
<dbReference type="Proteomes" id="UP000827889">
    <property type="component" value="Chromosome 3"/>
</dbReference>
<reference evidence="3" key="1">
    <citation type="submission" date="2025-08" db="UniProtKB">
        <authorList>
            <consortium name="RefSeq"/>
        </authorList>
    </citation>
    <scope>IDENTIFICATION</scope>
    <source>
        <tissue evidence="3">Leaf</tissue>
    </source>
</reference>
<dbReference type="PANTHER" id="PTHR31900">
    <property type="entry name" value="F-BOX/RNI SUPERFAMILY PROTEIN-RELATED"/>
    <property type="match status" value="1"/>
</dbReference>
<feature type="domain" description="F-box" evidence="1">
    <location>
        <begin position="20"/>
        <end position="54"/>
    </location>
</feature>
<dbReference type="Pfam" id="PF24758">
    <property type="entry name" value="LRR_At5g56370"/>
    <property type="match status" value="1"/>
</dbReference>
<gene>
    <name evidence="3" type="primary">LOC125314031</name>
</gene>
<evidence type="ECO:0000313" key="3">
    <source>
        <dbReference type="RefSeq" id="XP_048131443.1"/>
    </source>
</evidence>
<dbReference type="InterPro" id="IPR053781">
    <property type="entry name" value="F-box_AtFBL13-like"/>
</dbReference>
<organism evidence="2 3">
    <name type="scientific">Rhodamnia argentea</name>
    <dbReference type="NCBI Taxonomy" id="178133"/>
    <lineage>
        <taxon>Eukaryota</taxon>
        <taxon>Viridiplantae</taxon>
        <taxon>Streptophyta</taxon>
        <taxon>Embryophyta</taxon>
        <taxon>Tracheophyta</taxon>
        <taxon>Spermatophyta</taxon>
        <taxon>Magnoliopsida</taxon>
        <taxon>eudicotyledons</taxon>
        <taxon>Gunneridae</taxon>
        <taxon>Pentapetalae</taxon>
        <taxon>rosids</taxon>
        <taxon>malvids</taxon>
        <taxon>Myrtales</taxon>
        <taxon>Myrtaceae</taxon>
        <taxon>Myrtoideae</taxon>
        <taxon>Myrteae</taxon>
        <taxon>Australasian group</taxon>
        <taxon>Rhodamnia</taxon>
    </lineage>
</organism>
<dbReference type="GeneID" id="125314031"/>
<name>A0ABM3H4A8_9MYRT</name>
<dbReference type="Gene3D" id="3.80.10.10">
    <property type="entry name" value="Ribonuclease Inhibitor"/>
    <property type="match status" value="1"/>
</dbReference>
<keyword evidence="2" id="KW-1185">Reference proteome</keyword>
<evidence type="ECO:0000313" key="2">
    <source>
        <dbReference type="Proteomes" id="UP000827889"/>
    </source>
</evidence>